<dbReference type="InterPro" id="IPR055418">
    <property type="entry name" value="UFD1_N2"/>
</dbReference>
<dbReference type="PANTHER" id="PTHR12555">
    <property type="entry name" value="UBIQUITIN FUSION DEGRADATON PROTEIN 1"/>
    <property type="match status" value="1"/>
</dbReference>
<evidence type="ECO:0000256" key="1">
    <source>
        <dbReference type="ARBA" id="ARBA00006043"/>
    </source>
</evidence>
<sequence>MEYYVGKEEIFGCKSSDEDRSDNEGRYGYVEPGEDINGHEKERKLENMNVNEEESYYEDGSDESRYGHEEERNLEDGIDENMNVHEEERYYENLYDENIYGNGGPEEVMNNHEEEHDEDGSYQRRYGYRRYRYGGPYEDSNWYAEAATFEQIYQCYPPIYTDKPELEKANKIIMPPSALSRLISQEIEYPMLFQLQNTITGCISHCGVLEFVAEEGIIYMPLWMMENMLLQPGDTVKLKHTTLPKGTSLKLQPHTKNLLDISNPKAFLEVSLRNFSCLTTGDTIKLDYNNTIYSINIVETKPESAISVFDADLEVDFAPPLDYKEPERLPLNPANICTTATSSRSTRETTTSTEHEEKSQCRFTAFTGVGRRLNGKPVSPKSPKVKSARSRSPSRAPIRKPGKLVFGDNTYQTHALARENGKVVTQKSEKESEEADKFRPFTGKRYSLKD</sequence>
<dbReference type="Proteomes" id="UP001234787">
    <property type="component" value="Unassembled WGS sequence"/>
</dbReference>
<dbReference type="EMBL" id="BSEH01000401">
    <property type="protein sequence ID" value="GLJ58487.1"/>
    <property type="molecule type" value="Genomic_DNA"/>
</dbReference>
<dbReference type="AlphaFoldDB" id="A0AAD3NRF1"/>
<feature type="domain" description="Ubiquitin fusion degradation protein UFD1 N-terminal subdomain 1" evidence="4">
    <location>
        <begin position="149"/>
        <end position="244"/>
    </location>
</feature>
<comment type="similarity">
    <text evidence="1">Belongs to the UFD1 family.</text>
</comment>
<keyword evidence="2" id="KW-0833">Ubl conjugation pathway</keyword>
<feature type="compositionally biased region" description="Basic and acidic residues" evidence="3">
    <location>
        <begin position="416"/>
        <end position="439"/>
    </location>
</feature>
<dbReference type="InterPro" id="IPR004854">
    <property type="entry name" value="Ufd1-like"/>
</dbReference>
<gene>
    <name evidence="6" type="ORF">SUGI_1453180</name>
    <name evidence="7" type="ORF">SUGI_1453200</name>
</gene>
<feature type="domain" description="Ubiquitin fusion degradation protein UFD1 N-terminal subdomain 2" evidence="5">
    <location>
        <begin position="245"/>
        <end position="320"/>
    </location>
</feature>
<name>A0AAD3NRF1_CRYJA</name>
<feature type="compositionally biased region" description="Basic and acidic residues" evidence="3">
    <location>
        <begin position="1"/>
        <end position="25"/>
    </location>
</feature>
<organism evidence="7 8">
    <name type="scientific">Cryptomeria japonica</name>
    <name type="common">Japanese cedar</name>
    <name type="synonym">Cupressus japonica</name>
    <dbReference type="NCBI Taxonomy" id="3369"/>
    <lineage>
        <taxon>Eukaryota</taxon>
        <taxon>Viridiplantae</taxon>
        <taxon>Streptophyta</taxon>
        <taxon>Embryophyta</taxon>
        <taxon>Tracheophyta</taxon>
        <taxon>Spermatophyta</taxon>
        <taxon>Pinopsida</taxon>
        <taxon>Pinidae</taxon>
        <taxon>Conifers II</taxon>
        <taxon>Cupressales</taxon>
        <taxon>Cupressaceae</taxon>
        <taxon>Cryptomeria</taxon>
    </lineage>
</organism>
<dbReference type="Pfam" id="PF24842">
    <property type="entry name" value="UFD1_N2"/>
    <property type="match status" value="1"/>
</dbReference>
<dbReference type="Gene3D" id="3.10.330.10">
    <property type="match status" value="1"/>
</dbReference>
<dbReference type="GO" id="GO:0036503">
    <property type="term" value="P:ERAD pathway"/>
    <property type="evidence" value="ECO:0007669"/>
    <property type="project" value="TreeGrafter"/>
</dbReference>
<dbReference type="PANTHER" id="PTHR12555:SF13">
    <property type="entry name" value="UBIQUITIN RECOGNITION FACTOR IN ER-ASSOCIATED DEGRADATION PROTEIN 1"/>
    <property type="match status" value="1"/>
</dbReference>
<dbReference type="Gene3D" id="2.40.40.50">
    <property type="entry name" value="Ubiquitin fusion degradation protein UFD1, N-terminal domain"/>
    <property type="match status" value="1"/>
</dbReference>
<evidence type="ECO:0000259" key="4">
    <source>
        <dbReference type="Pfam" id="PF03152"/>
    </source>
</evidence>
<evidence type="ECO:0000256" key="2">
    <source>
        <dbReference type="ARBA" id="ARBA00022786"/>
    </source>
</evidence>
<dbReference type="GO" id="GO:0031593">
    <property type="term" value="F:polyubiquitin modification-dependent protein binding"/>
    <property type="evidence" value="ECO:0007669"/>
    <property type="project" value="TreeGrafter"/>
</dbReference>
<accession>A0AAD3NRF1</accession>
<feature type="compositionally biased region" description="Basic and acidic residues" evidence="3">
    <location>
        <begin position="36"/>
        <end position="46"/>
    </location>
</feature>
<keyword evidence="8" id="KW-1185">Reference proteome</keyword>
<dbReference type="InterPro" id="IPR042299">
    <property type="entry name" value="Ufd1-like_Nn"/>
</dbReference>
<feature type="compositionally biased region" description="Basic and acidic residues" evidence="3">
    <location>
        <begin position="62"/>
        <end position="74"/>
    </location>
</feature>
<feature type="compositionally biased region" description="Acidic residues" evidence="3">
    <location>
        <begin position="51"/>
        <end position="61"/>
    </location>
</feature>
<feature type="region of interest" description="Disordered" evidence="3">
    <location>
        <begin position="332"/>
        <end position="450"/>
    </location>
</feature>
<evidence type="ECO:0000313" key="8">
    <source>
        <dbReference type="Proteomes" id="UP001234787"/>
    </source>
</evidence>
<feature type="region of interest" description="Disordered" evidence="3">
    <location>
        <begin position="1"/>
        <end position="74"/>
    </location>
</feature>
<dbReference type="InterPro" id="IPR055417">
    <property type="entry name" value="UFD1_N1"/>
</dbReference>
<comment type="caution">
    <text evidence="7">The sequence shown here is derived from an EMBL/GenBank/DDBJ whole genome shotgun (WGS) entry which is preliminary data.</text>
</comment>
<feature type="compositionally biased region" description="Low complexity" evidence="3">
    <location>
        <begin position="338"/>
        <end position="352"/>
    </location>
</feature>
<dbReference type="EMBL" id="BSEH01000401">
    <property type="protein sequence ID" value="GLJ58489.1"/>
    <property type="molecule type" value="Genomic_DNA"/>
</dbReference>
<evidence type="ECO:0000313" key="7">
    <source>
        <dbReference type="EMBL" id="GLJ58489.1"/>
    </source>
</evidence>
<dbReference type="Pfam" id="PF03152">
    <property type="entry name" value="UFD1_N1"/>
    <property type="match status" value="1"/>
</dbReference>
<evidence type="ECO:0000259" key="5">
    <source>
        <dbReference type="Pfam" id="PF24842"/>
    </source>
</evidence>
<evidence type="ECO:0000313" key="6">
    <source>
        <dbReference type="EMBL" id="GLJ58487.1"/>
    </source>
</evidence>
<reference evidence="7" key="1">
    <citation type="submission" date="2022-12" db="EMBL/GenBank/DDBJ databases">
        <title>Chromosome-Level Genome Assembly of Japanese Cedar (Cryptomeriajaponica D. Don).</title>
        <authorList>
            <person name="Fujino T."/>
            <person name="Yamaguchi K."/>
            <person name="Yokoyama T."/>
            <person name="Hamanaka T."/>
            <person name="Harazono Y."/>
            <person name="Kamada H."/>
            <person name="Kobayashi W."/>
            <person name="Ujino-Ihara T."/>
            <person name="Uchiyama K."/>
            <person name="Matsumoto A."/>
            <person name="Izuno A."/>
            <person name="Tsumura Y."/>
            <person name="Toyoda A."/>
            <person name="Shigenobu S."/>
            <person name="Moriguchi Y."/>
            <person name="Ueno S."/>
            <person name="Kasahara M."/>
        </authorList>
    </citation>
    <scope>NUCLEOTIDE SEQUENCE</scope>
</reference>
<protein>
    <submittedName>
        <fullName evidence="7">Uncharacterized protein</fullName>
    </submittedName>
</protein>
<evidence type="ECO:0000256" key="3">
    <source>
        <dbReference type="SAM" id="MobiDB-lite"/>
    </source>
</evidence>
<proteinExistence type="inferred from homology"/>
<dbReference type="GO" id="GO:0006511">
    <property type="term" value="P:ubiquitin-dependent protein catabolic process"/>
    <property type="evidence" value="ECO:0007669"/>
    <property type="project" value="InterPro"/>
</dbReference>
<dbReference type="GO" id="GO:0034098">
    <property type="term" value="C:VCP-NPL4-UFD1 AAA ATPase complex"/>
    <property type="evidence" value="ECO:0007669"/>
    <property type="project" value="TreeGrafter"/>
</dbReference>